<evidence type="ECO:0000256" key="6">
    <source>
        <dbReference type="ARBA" id="ARBA00022617"/>
    </source>
</evidence>
<comment type="catalytic activity">
    <reaction evidence="10">
        <text>3 reduced [flavodoxin] + 2 L-arginine + 4 O2 = 3 oxidized [flavodoxin] + 2 L-citrulline + 2 nitric oxide + 4 H2O + 5 H(+)</text>
        <dbReference type="Rhea" id="RHEA:52324"/>
        <dbReference type="Rhea" id="RHEA-COMP:10622"/>
        <dbReference type="Rhea" id="RHEA-COMP:10623"/>
        <dbReference type="ChEBI" id="CHEBI:15377"/>
        <dbReference type="ChEBI" id="CHEBI:15378"/>
        <dbReference type="ChEBI" id="CHEBI:15379"/>
        <dbReference type="ChEBI" id="CHEBI:16480"/>
        <dbReference type="ChEBI" id="CHEBI:32682"/>
        <dbReference type="ChEBI" id="CHEBI:57618"/>
        <dbReference type="ChEBI" id="CHEBI:57743"/>
        <dbReference type="ChEBI" id="CHEBI:58210"/>
        <dbReference type="EC" id="1.14.14.47"/>
    </reaction>
</comment>
<evidence type="ECO:0000256" key="8">
    <source>
        <dbReference type="ARBA" id="ARBA00023002"/>
    </source>
</evidence>
<evidence type="ECO:0000256" key="4">
    <source>
        <dbReference type="ARBA" id="ARBA00012735"/>
    </source>
</evidence>
<dbReference type="SUPFAM" id="SSF56512">
    <property type="entry name" value="Nitric oxide (NO) synthase oxygenase domain"/>
    <property type="match status" value="1"/>
</dbReference>
<dbReference type="InterPro" id="IPR044943">
    <property type="entry name" value="NOS_dom_1"/>
</dbReference>
<evidence type="ECO:0000256" key="1">
    <source>
        <dbReference type="ARBA" id="ARBA00001971"/>
    </source>
</evidence>
<dbReference type="CDD" id="cd00794">
    <property type="entry name" value="NOS_oxygenase_prok"/>
    <property type="match status" value="1"/>
</dbReference>
<dbReference type="Proteomes" id="UP000027980">
    <property type="component" value="Chromosome"/>
</dbReference>
<evidence type="ECO:0000313" key="15">
    <source>
        <dbReference type="Proteomes" id="UP000027980"/>
    </source>
</evidence>
<sequence>MKELLQEATEFIQESYQELGKSDIDMHQRLSHIKNEITETSTYTHSTEELTHGARMAWRNSNRCIGRLFWNSLHVIDAREATEAEEVLEKLLSHIEQATNAGKVKPMITVFSPNNNIRIWNHQLLRYAGYETDHGIIGDHASVRFTSVCKTLGWEGKGTMYDILPLVVQVGDQPPVLQEIPADLVKEVHIEHEEYPAIADLDLRWYAVPIISDMKLEIGGITYNAAPFNGWYMGTEIGARNLADEDRYHMLPKVAEVLALDQSKSSTLWKDRALVELNIAVLHSFQKAGVTIVDHHTAAKQFAHFEKQEQRAGRDVTGMWSWLIPPMSPAATHIFHKPYKNKIIKPNYFHQEDVY</sequence>
<dbReference type="GO" id="GO:0020037">
    <property type="term" value="F:heme binding"/>
    <property type="evidence" value="ECO:0007669"/>
    <property type="project" value="InterPro"/>
</dbReference>
<evidence type="ECO:0000259" key="13">
    <source>
        <dbReference type="PROSITE" id="PS60001"/>
    </source>
</evidence>
<feature type="binding site" description="axial binding residue" evidence="12">
    <location>
        <position position="64"/>
    </location>
    <ligand>
        <name>heme</name>
        <dbReference type="ChEBI" id="CHEBI:30413"/>
    </ligand>
    <ligandPart>
        <name>Fe</name>
        <dbReference type="ChEBI" id="CHEBI:18248"/>
    </ligandPart>
</feature>
<organism evidence="14 15">
    <name type="scientific">Terribacillus saccharophilus</name>
    <dbReference type="NCBI Taxonomy" id="361277"/>
    <lineage>
        <taxon>Bacteria</taxon>
        <taxon>Bacillati</taxon>
        <taxon>Bacillota</taxon>
        <taxon>Bacilli</taxon>
        <taxon>Bacillales</taxon>
        <taxon>Bacillaceae</taxon>
        <taxon>Terribacillus</taxon>
    </lineage>
</organism>
<keyword evidence="9 11" id="KW-0408">Iron</keyword>
<dbReference type="InterPro" id="IPR044944">
    <property type="entry name" value="NOS_dom_3"/>
</dbReference>
<comment type="cofactor">
    <cofactor evidence="1 11 12">
        <name>heme</name>
        <dbReference type="ChEBI" id="CHEBI:30413"/>
    </cofactor>
</comment>
<evidence type="ECO:0000256" key="10">
    <source>
        <dbReference type="ARBA" id="ARBA00048713"/>
    </source>
</evidence>
<protein>
    <recommendedName>
        <fullName evidence="5 11">Nitric oxide synthase oxygenase</fullName>
        <ecNumber evidence="4 11">1.14.14.47</ecNumber>
    </recommendedName>
</protein>
<dbReference type="PANTHER" id="PTHR43410:SF1">
    <property type="entry name" value="NITRIC OXIDE SYNTHASE"/>
    <property type="match status" value="1"/>
</dbReference>
<dbReference type="InterPro" id="IPR004030">
    <property type="entry name" value="NOS_N"/>
</dbReference>
<comment type="function">
    <text evidence="2 11">Catalyzes the production of nitric oxide.</text>
</comment>
<dbReference type="GO" id="GO:0006809">
    <property type="term" value="P:nitric oxide biosynthetic process"/>
    <property type="evidence" value="ECO:0007669"/>
    <property type="project" value="InterPro"/>
</dbReference>
<dbReference type="EC" id="1.14.14.47" evidence="4 11"/>
<proteinExistence type="inferred from homology"/>
<dbReference type="Pfam" id="PF02898">
    <property type="entry name" value="NO_synthase"/>
    <property type="match status" value="1"/>
</dbReference>
<feature type="domain" description="Nitric oxide synthase (NOS)" evidence="13">
    <location>
        <begin position="63"/>
        <end position="70"/>
    </location>
</feature>
<comment type="similarity">
    <text evidence="3 11">Belongs to the NOS family. Bacterial NOS oxygenase subfamily.</text>
</comment>
<evidence type="ECO:0000256" key="2">
    <source>
        <dbReference type="ARBA" id="ARBA00002642"/>
    </source>
</evidence>
<evidence type="ECO:0000256" key="9">
    <source>
        <dbReference type="ARBA" id="ARBA00023004"/>
    </source>
</evidence>
<dbReference type="GeneID" id="34221978"/>
<dbReference type="InterPro" id="IPR044940">
    <property type="entry name" value="NOS_dom_2"/>
</dbReference>
<dbReference type="EMBL" id="CP008876">
    <property type="protein sequence ID" value="AIF68170.1"/>
    <property type="molecule type" value="Genomic_DNA"/>
</dbReference>
<keyword evidence="7 11" id="KW-0479">Metal-binding</keyword>
<name>A0A075LN77_9BACI</name>
<evidence type="ECO:0000313" key="14">
    <source>
        <dbReference type="EMBL" id="AIF68170.1"/>
    </source>
</evidence>
<evidence type="ECO:0000256" key="3">
    <source>
        <dbReference type="ARBA" id="ARBA00005411"/>
    </source>
</evidence>
<dbReference type="PIRSF" id="PIRSF037219">
    <property type="entry name" value="NOS_oxygenase"/>
    <property type="match status" value="1"/>
</dbReference>
<dbReference type="InterPro" id="IPR017142">
    <property type="entry name" value="Nitric_oxide_synthase_Oase-su"/>
</dbReference>
<dbReference type="OrthoDB" id="3398374at2"/>
<dbReference type="InterPro" id="IPR050607">
    <property type="entry name" value="NOS"/>
</dbReference>
<reference evidence="14 15" key="1">
    <citation type="submission" date="2014-07" db="EMBL/GenBank/DDBJ databases">
        <title>Complete genome sequence of a moderately halophilic bacterium Terribacillus aidingensis MP602, isolated from Cryptomeria fortunei in Tianmu mountain in China.</title>
        <authorList>
            <person name="Wang Y."/>
            <person name="Lu P."/>
            <person name="Zhang L."/>
        </authorList>
    </citation>
    <scope>NUCLEOTIDE SEQUENCE [LARGE SCALE GENOMIC DNA]</scope>
    <source>
        <strain evidence="14 15">MP602</strain>
    </source>
</reference>
<dbReference type="GO" id="GO:0046872">
    <property type="term" value="F:metal ion binding"/>
    <property type="evidence" value="ECO:0007669"/>
    <property type="project" value="UniProtKB-KW"/>
</dbReference>
<dbReference type="AlphaFoldDB" id="A0A075LN77"/>
<accession>A0A075LN77</accession>
<evidence type="ECO:0000256" key="11">
    <source>
        <dbReference type="PIRNR" id="PIRNR037219"/>
    </source>
</evidence>
<dbReference type="Gene3D" id="3.90.340.10">
    <property type="entry name" value="Nitric Oxide Synthase, Chain A, domain 1"/>
    <property type="match status" value="1"/>
</dbReference>
<dbReference type="PROSITE" id="PS60001">
    <property type="entry name" value="NOS"/>
    <property type="match status" value="1"/>
</dbReference>
<evidence type="ECO:0000256" key="7">
    <source>
        <dbReference type="ARBA" id="ARBA00022723"/>
    </source>
</evidence>
<dbReference type="PANTHER" id="PTHR43410">
    <property type="entry name" value="NITRIC OXIDE SYNTHASE OXYGENASE"/>
    <property type="match status" value="1"/>
</dbReference>
<keyword evidence="8 11" id="KW-0560">Oxidoreductase</keyword>
<dbReference type="KEGG" id="tap:GZ22_17055"/>
<gene>
    <name evidence="14" type="ORF">GZ22_17055</name>
</gene>
<evidence type="ECO:0000256" key="12">
    <source>
        <dbReference type="PIRSR" id="PIRSR037219-1"/>
    </source>
</evidence>
<dbReference type="InterPro" id="IPR036119">
    <property type="entry name" value="NOS_N_sf"/>
</dbReference>
<dbReference type="Gene3D" id="3.90.1230.10">
    <property type="entry name" value="Nitric Oxide Synthase, Chain A, domain 3"/>
    <property type="match status" value="1"/>
</dbReference>
<dbReference type="RefSeq" id="WP_038564823.1">
    <property type="nucleotide sequence ID" value="NZ_CP008876.1"/>
</dbReference>
<keyword evidence="6 11" id="KW-0349">Heme</keyword>
<evidence type="ECO:0000256" key="5">
    <source>
        <dbReference type="ARBA" id="ARBA00018859"/>
    </source>
</evidence>
<dbReference type="GO" id="GO:0004517">
    <property type="term" value="F:nitric-oxide synthase activity"/>
    <property type="evidence" value="ECO:0007669"/>
    <property type="project" value="InterPro"/>
</dbReference>
<comment type="miscellaneous">
    <text evidence="11">This protein is similar to the oxygenase domain of eukaryotic nitric oxide synthases but lacks the reductase domain which, in eukaryotes, is responsible for transfer of electrons to the ferric heme during nitric oxide synthesis.</text>
</comment>
<dbReference type="HOGENOM" id="CLU_040293_0_0_9"/>
<dbReference type="Gene3D" id="3.90.440.10">
    <property type="entry name" value="Nitric Oxide Synthase,Heme Domain,Chain A domain 2"/>
    <property type="match status" value="1"/>
</dbReference>
<comment type="subunit">
    <text evidence="11">Homodimer.</text>
</comment>